<dbReference type="PATRIC" id="fig|1653479.3.peg.3918"/>
<dbReference type="Pfam" id="PF11578">
    <property type="entry name" value="DUF3237"/>
    <property type="match status" value="1"/>
</dbReference>
<dbReference type="Gene3D" id="2.40.160.20">
    <property type="match status" value="1"/>
</dbReference>
<accession>A0A143QQD6</accession>
<gene>
    <name evidence="1" type="ORF">A3Q41_03867</name>
</gene>
<dbReference type="InterPro" id="IPR020915">
    <property type="entry name" value="UPF0311"/>
</dbReference>
<evidence type="ECO:0008006" key="3">
    <source>
        <dbReference type="Google" id="ProtNLM"/>
    </source>
</evidence>
<dbReference type="KEGG" id="rhs:A3Q41_03867"/>
<organism evidence="1 2">
    <name type="scientific">Rhodococcoides fascians</name>
    <name type="common">Rhodococcus fascians</name>
    <dbReference type="NCBI Taxonomy" id="1828"/>
    <lineage>
        <taxon>Bacteria</taxon>
        <taxon>Bacillati</taxon>
        <taxon>Actinomycetota</taxon>
        <taxon>Actinomycetes</taxon>
        <taxon>Mycobacteriales</taxon>
        <taxon>Nocardiaceae</taxon>
        <taxon>Rhodococcoides</taxon>
    </lineage>
</organism>
<evidence type="ECO:0000313" key="2">
    <source>
        <dbReference type="Proteomes" id="UP000076038"/>
    </source>
</evidence>
<evidence type="ECO:0000313" key="1">
    <source>
        <dbReference type="EMBL" id="AMY25149.1"/>
    </source>
</evidence>
<sequence>MTAPNTPTLEPILRLGLTLGPAIEIGSVPEGDRVVATVLGGAAPGPDIEGTLAARSTVVSVTRPDGCTEFSSDLVLELATGGYLSLDYRGVQFGPAEVIDALNDPGREVDPATYYFRGTLRVSTAVPKFTYLNRALVVTSGSRSAEAVVLDAFLVT</sequence>
<reference evidence="1 2" key="1">
    <citation type="journal article" date="2016" name="Genome Announc.">
        <title>Complete Genome and Plasmid Sequences for Rhodococcus fascians D188 and Draft Sequences for Rhodococcus Isolates PBTS 1 and PBTS 2.</title>
        <authorList>
            <person name="Stamler R.A."/>
            <person name="Vereecke D."/>
            <person name="Zhang Y."/>
            <person name="Schilkey F."/>
            <person name="Devitt N."/>
            <person name="Randall J.J."/>
        </authorList>
    </citation>
    <scope>NUCLEOTIDE SEQUENCE [LARGE SCALE GENOMIC DNA]</scope>
    <source>
        <strain evidence="1 2">PBTS2</strain>
    </source>
</reference>
<dbReference type="PANTHER" id="PTHR37315:SF1">
    <property type="entry name" value="UPF0311 PROTEIN BLR7842"/>
    <property type="match status" value="1"/>
</dbReference>
<keyword evidence="2" id="KW-1185">Reference proteome</keyword>
<dbReference type="EMBL" id="CP015220">
    <property type="protein sequence ID" value="AMY25149.1"/>
    <property type="molecule type" value="Genomic_DNA"/>
</dbReference>
<dbReference type="OrthoDB" id="3368702at2"/>
<name>A0A143QQD6_RHOFA</name>
<protein>
    <recommendedName>
        <fullName evidence="3">DUF3237 domain-containing protein</fullName>
    </recommendedName>
</protein>
<dbReference type="Proteomes" id="UP000076038">
    <property type="component" value="Chromosome"/>
</dbReference>
<proteinExistence type="predicted"/>
<dbReference type="RefSeq" id="WP_048318406.1">
    <property type="nucleotide sequence ID" value="NZ_CP015220.1"/>
</dbReference>
<dbReference type="PANTHER" id="PTHR37315">
    <property type="entry name" value="UPF0311 PROTEIN BLR7842"/>
    <property type="match status" value="1"/>
</dbReference>
<reference evidence="2" key="2">
    <citation type="submission" date="2016-04" db="EMBL/GenBank/DDBJ databases">
        <title>Complete Genome and Plasmid Sequences for Rhodococcus fascians D188 and Draft Sequences for Rhodococcus spp. Isolates PBTS 1 and PBTS 2.</title>
        <authorList>
            <person name="Stamer R."/>
            <person name="Vereecke D."/>
            <person name="Zhang Y."/>
            <person name="Schilkey F."/>
            <person name="Devitt N."/>
            <person name="Randall J."/>
        </authorList>
    </citation>
    <scope>NUCLEOTIDE SEQUENCE [LARGE SCALE GENOMIC DNA]</scope>
    <source>
        <strain evidence="2">PBTS2</strain>
    </source>
</reference>
<dbReference type="AlphaFoldDB" id="A0A143QQD6"/>